<keyword evidence="1" id="KW-1133">Transmembrane helix</keyword>
<evidence type="ECO:0000313" key="3">
    <source>
        <dbReference type="Proteomes" id="UP000235371"/>
    </source>
</evidence>
<protein>
    <submittedName>
        <fullName evidence="2">Uncharacterized protein</fullName>
    </submittedName>
</protein>
<dbReference type="AlphaFoldDB" id="A0A2J6SPP3"/>
<feature type="transmembrane region" description="Helical" evidence="1">
    <location>
        <begin position="12"/>
        <end position="37"/>
    </location>
</feature>
<gene>
    <name evidence="2" type="ORF">K444DRAFT_619425</name>
</gene>
<sequence length="86" mass="9678">MAIPSGYRVLELLQWIMIIRIAQAVGALVTFSVMCYGESIYSFDGDGLMLFTLRSPSLFLLLILTRSQGLATFIILAYILVSEFFF</sequence>
<dbReference type="Proteomes" id="UP000235371">
    <property type="component" value="Unassembled WGS sequence"/>
</dbReference>
<dbReference type="InParanoid" id="A0A2J6SPP3"/>
<dbReference type="OrthoDB" id="5325022at2759"/>
<proteinExistence type="predicted"/>
<accession>A0A2J6SPP3</accession>
<evidence type="ECO:0000313" key="2">
    <source>
        <dbReference type="EMBL" id="PMD52713.1"/>
    </source>
</evidence>
<evidence type="ECO:0000256" key="1">
    <source>
        <dbReference type="SAM" id="Phobius"/>
    </source>
</evidence>
<feature type="transmembrane region" description="Helical" evidence="1">
    <location>
        <begin position="58"/>
        <end position="81"/>
    </location>
</feature>
<name>A0A2J6SPP3_9HELO</name>
<keyword evidence="1" id="KW-0812">Transmembrane</keyword>
<dbReference type="RefSeq" id="XP_024729617.1">
    <property type="nucleotide sequence ID" value="XM_024881511.1"/>
</dbReference>
<dbReference type="EMBL" id="KZ613895">
    <property type="protein sequence ID" value="PMD52713.1"/>
    <property type="molecule type" value="Genomic_DNA"/>
</dbReference>
<dbReference type="GeneID" id="36589588"/>
<organism evidence="2 3">
    <name type="scientific">Hyaloscypha bicolor E</name>
    <dbReference type="NCBI Taxonomy" id="1095630"/>
    <lineage>
        <taxon>Eukaryota</taxon>
        <taxon>Fungi</taxon>
        <taxon>Dikarya</taxon>
        <taxon>Ascomycota</taxon>
        <taxon>Pezizomycotina</taxon>
        <taxon>Leotiomycetes</taxon>
        <taxon>Helotiales</taxon>
        <taxon>Hyaloscyphaceae</taxon>
        <taxon>Hyaloscypha</taxon>
        <taxon>Hyaloscypha bicolor</taxon>
    </lineage>
</organism>
<keyword evidence="3" id="KW-1185">Reference proteome</keyword>
<reference evidence="2 3" key="1">
    <citation type="submission" date="2016-04" db="EMBL/GenBank/DDBJ databases">
        <title>A degradative enzymes factory behind the ericoid mycorrhizal symbiosis.</title>
        <authorList>
            <consortium name="DOE Joint Genome Institute"/>
            <person name="Martino E."/>
            <person name="Morin E."/>
            <person name="Grelet G."/>
            <person name="Kuo A."/>
            <person name="Kohler A."/>
            <person name="Daghino S."/>
            <person name="Barry K."/>
            <person name="Choi C."/>
            <person name="Cichocki N."/>
            <person name="Clum A."/>
            <person name="Copeland A."/>
            <person name="Hainaut M."/>
            <person name="Haridas S."/>
            <person name="Labutti K."/>
            <person name="Lindquist E."/>
            <person name="Lipzen A."/>
            <person name="Khouja H.-R."/>
            <person name="Murat C."/>
            <person name="Ohm R."/>
            <person name="Olson A."/>
            <person name="Spatafora J."/>
            <person name="Veneault-Fourrey C."/>
            <person name="Henrissat B."/>
            <person name="Grigoriev I."/>
            <person name="Martin F."/>
            <person name="Perotto S."/>
        </authorList>
    </citation>
    <scope>NUCLEOTIDE SEQUENCE [LARGE SCALE GENOMIC DNA]</scope>
    <source>
        <strain evidence="2 3">E</strain>
    </source>
</reference>
<keyword evidence="1" id="KW-0472">Membrane</keyword>